<organism evidence="2 3">
    <name type="scientific">Reinekea blandensis MED297</name>
    <dbReference type="NCBI Taxonomy" id="314283"/>
    <lineage>
        <taxon>Bacteria</taxon>
        <taxon>Pseudomonadati</taxon>
        <taxon>Pseudomonadota</taxon>
        <taxon>Gammaproteobacteria</taxon>
        <taxon>Oceanospirillales</taxon>
        <taxon>Saccharospirillaceae</taxon>
        <taxon>Reinekea</taxon>
    </lineage>
</organism>
<dbReference type="EMBL" id="AAOE01000019">
    <property type="protein sequence ID" value="EAR08538.1"/>
    <property type="molecule type" value="Genomic_DNA"/>
</dbReference>
<proteinExistence type="predicted"/>
<dbReference type="InterPro" id="IPR019734">
    <property type="entry name" value="TPR_rpt"/>
</dbReference>
<feature type="repeat" description="TPR" evidence="1">
    <location>
        <begin position="142"/>
        <end position="175"/>
    </location>
</feature>
<dbReference type="RefSeq" id="WP_008043066.1">
    <property type="nucleotide sequence ID" value="NZ_CH724150.1"/>
</dbReference>
<keyword evidence="1" id="KW-0802">TPR repeat</keyword>
<evidence type="ECO:0000313" key="3">
    <source>
        <dbReference type="Proteomes" id="UP000005953"/>
    </source>
</evidence>
<dbReference type="OrthoDB" id="129043at2"/>
<dbReference type="PANTHER" id="PTHR12558:SF13">
    <property type="entry name" value="CELL DIVISION CYCLE PROTEIN 27 HOMOLOG"/>
    <property type="match status" value="1"/>
</dbReference>
<sequence length="264" mass="30588">MRSGVRLFGLVVLLTTVLTGCITTTISPYDDKKDLEKAEQTYIQIGYDYFQKGNMLEAKKALTRALDLNSRSSGAHLGLARVFERELEYDLADDHFGKALRYSDDTEIMFQYGVYLYNRGEYKDSYRQFRDVLKDTLYVRRAQAFEYQAVVSARLAKTEEAIEYYQRAIALNKMMSNSYLGLARIYHNRDDYRLAYNYYTGFLDLVRSQLSRHNAASLWLGIQLASELGDANVLSSLELQLRNRFSDSNEYQLYQAWKAEQDAA</sequence>
<dbReference type="SUPFAM" id="SSF48452">
    <property type="entry name" value="TPR-like"/>
    <property type="match status" value="1"/>
</dbReference>
<gene>
    <name evidence="2" type="ORF">MED297_14990</name>
</gene>
<reference evidence="2 3" key="1">
    <citation type="submission" date="2006-02" db="EMBL/GenBank/DDBJ databases">
        <authorList>
            <person name="Pinhassi J."/>
            <person name="Pedros-Alio C."/>
            <person name="Ferriera S."/>
            <person name="Johnson J."/>
            <person name="Kravitz S."/>
            <person name="Halpern A."/>
            <person name="Remington K."/>
            <person name="Beeson K."/>
            <person name="Tran B."/>
            <person name="Rogers Y.-H."/>
            <person name="Friedman R."/>
            <person name="Venter J.C."/>
        </authorList>
    </citation>
    <scope>NUCLEOTIDE SEQUENCE [LARGE SCALE GENOMIC DNA]</scope>
    <source>
        <strain evidence="2 3">MED297</strain>
    </source>
</reference>
<keyword evidence="3" id="KW-1185">Reference proteome</keyword>
<feature type="repeat" description="TPR" evidence="1">
    <location>
        <begin position="39"/>
        <end position="72"/>
    </location>
</feature>
<dbReference type="Gene3D" id="1.25.40.10">
    <property type="entry name" value="Tetratricopeptide repeat domain"/>
    <property type="match status" value="1"/>
</dbReference>
<dbReference type="Pfam" id="PF13432">
    <property type="entry name" value="TPR_16"/>
    <property type="match status" value="2"/>
</dbReference>
<dbReference type="PANTHER" id="PTHR12558">
    <property type="entry name" value="CELL DIVISION CYCLE 16,23,27"/>
    <property type="match status" value="1"/>
</dbReference>
<dbReference type="AlphaFoldDB" id="A4BH39"/>
<dbReference type="STRING" id="314283.MED297_14990"/>
<evidence type="ECO:0000256" key="1">
    <source>
        <dbReference type="PROSITE-ProRule" id="PRU00339"/>
    </source>
</evidence>
<dbReference type="InterPro" id="IPR013360">
    <property type="entry name" value="Pilus_4_PilW"/>
</dbReference>
<dbReference type="PROSITE" id="PS51257">
    <property type="entry name" value="PROKAR_LIPOPROTEIN"/>
    <property type="match status" value="1"/>
</dbReference>
<name>A4BH39_9GAMM</name>
<dbReference type="SMART" id="SM00028">
    <property type="entry name" value="TPR"/>
    <property type="match status" value="4"/>
</dbReference>
<dbReference type="InterPro" id="IPR011990">
    <property type="entry name" value="TPR-like_helical_dom_sf"/>
</dbReference>
<dbReference type="Proteomes" id="UP000005953">
    <property type="component" value="Unassembled WGS sequence"/>
</dbReference>
<dbReference type="HOGENOM" id="CLU_003728_7_1_6"/>
<dbReference type="PROSITE" id="PS50005">
    <property type="entry name" value="TPR"/>
    <property type="match status" value="2"/>
</dbReference>
<evidence type="ECO:0000313" key="2">
    <source>
        <dbReference type="EMBL" id="EAR08538.1"/>
    </source>
</evidence>
<comment type="caution">
    <text evidence="2">The sequence shown here is derived from an EMBL/GenBank/DDBJ whole genome shotgun (WGS) entry which is preliminary data.</text>
</comment>
<accession>A4BH39</accession>
<protein>
    <submittedName>
        <fullName evidence="2">Type IV pilus biogenesis protein PilF</fullName>
    </submittedName>
</protein>
<dbReference type="NCBIfam" id="TIGR02521">
    <property type="entry name" value="type_IV_pilW"/>
    <property type="match status" value="1"/>
</dbReference>